<dbReference type="SUPFAM" id="SSF47473">
    <property type="entry name" value="EF-hand"/>
    <property type="match status" value="1"/>
</dbReference>
<keyword evidence="4" id="KW-0479">Metal-binding</keyword>
<dbReference type="InterPro" id="IPR027417">
    <property type="entry name" value="P-loop_NTPase"/>
</dbReference>
<dbReference type="FunFam" id="3.40.50.720:FF:000321">
    <property type="entry name" value="Chloroplast stem-loop binding protein of 41 kDa a, chloroplastic"/>
    <property type="match status" value="1"/>
</dbReference>
<dbReference type="InterPro" id="IPR001509">
    <property type="entry name" value="Epimerase_deHydtase"/>
</dbReference>
<dbReference type="Gene3D" id="3.40.50.720">
    <property type="entry name" value="NAD(P)-binding Rossmann-like Domain"/>
    <property type="match status" value="1"/>
</dbReference>
<dbReference type="InterPro" id="IPR036291">
    <property type="entry name" value="NAD(P)-bd_dom_sf"/>
</dbReference>
<name>A0AAU9S8N9_THLAR</name>
<feature type="domain" description="EF-hand" evidence="15">
    <location>
        <begin position="316"/>
        <end position="351"/>
    </location>
</feature>
<evidence type="ECO:0000256" key="14">
    <source>
        <dbReference type="SAM" id="MobiDB-lite"/>
    </source>
</evidence>
<dbReference type="Pfam" id="PF01370">
    <property type="entry name" value="Epimerase"/>
    <property type="match status" value="1"/>
</dbReference>
<dbReference type="GO" id="GO:0005509">
    <property type="term" value="F:calcium ion binding"/>
    <property type="evidence" value="ECO:0007669"/>
    <property type="project" value="InterPro"/>
</dbReference>
<dbReference type="CDD" id="cd01892">
    <property type="entry name" value="Miro2"/>
    <property type="match status" value="1"/>
</dbReference>
<dbReference type="InterPro" id="IPR011992">
    <property type="entry name" value="EF-hand-dom_pair"/>
</dbReference>
<keyword evidence="3" id="KW-0812">Transmembrane</keyword>
<dbReference type="SUPFAM" id="SSF52540">
    <property type="entry name" value="P-loop containing nucleoside triphosphate hydrolases"/>
    <property type="match status" value="2"/>
</dbReference>
<evidence type="ECO:0000256" key="13">
    <source>
        <dbReference type="ARBA" id="ARBA00023136"/>
    </source>
</evidence>
<keyword evidence="18" id="KW-1185">Reference proteome</keyword>
<feature type="region of interest" description="Disordered" evidence="14">
    <location>
        <begin position="659"/>
        <end position="678"/>
    </location>
</feature>
<evidence type="ECO:0000313" key="17">
    <source>
        <dbReference type="EMBL" id="CAH2062998.1"/>
    </source>
</evidence>
<evidence type="ECO:0000256" key="12">
    <source>
        <dbReference type="ARBA" id="ARBA00023134"/>
    </source>
</evidence>
<sequence length="1087" mass="119965">MGGFGGKSFAGGRKSLRVAVAGDKGTGKSSLISAVASETFPDNVPRVLPPTTLPADAYPDHIPITIIDTPSSIDNRIKLIEEFRKADVVILTYACDQPSTLDRLSSYWLPELRRLEIKAPVIVVGCKLDLRDERSPARLEDIMAPIMKEYREIETCIECSALTLIQAPDVFYYALKAVLHPTFPLFDQEKHCLKPRLRRAVQRIFNLCDHDLDGALNDAELNDFQVNCFGTPLDPVELMGVKRVVQERQPDGVSDLGLTLPGFLFLFSLFIERGRPETAWTILRKCGYNDCLELNTELLHVPAKHSPDQSIELTNEAMDFLSGIFQLYDLDNDGALRPAELDDLFQTAPDSPWLEAPYKDGAEKTPGGNLTVNGFLSEWTLMTLVDPRKSLANLIYIGYGHDPASAFSVTRKRSVDRKKQRTERNVFQCFVFGPQKSGKSALLDAFLGRKFSDSYKAKMGERYAANVVDQPGGSKKTLILREIPEDRVKNFLGNKESLAACDVAVVVYDSSDVYSWKKAREILMEVARRGEESGYGCPCLVVAAKDDLDPYPMSVQESDRVCMELGIDVPVSLSMKLGDQNSLYSRIVSTAENPHMSVPETEAGRRSKNIRQLVNSSLWVQLLGLPAWQHTALTQQGRMLEKTLNVIIKTQNATDVNLMGKRNKYKSDKTRNENGPNKKMAALSSSSLFFSSKTSSSPVNNNSLLIPPSLHRFSLPSSSSSFPSLSSSSSLSSASLFTTFSLRSSRISSAPQRFTVNAEKKNVLIVNTNSGGHAVIGFYFAKELLSAGHAVTIMTVGDESSDKMKKPPFSRFSEIVSGGGKTVWGNPADVANVVGGETFDVVLDNNGKDLDTVRPVVDWAKSSGVKQFLFISSAGIYKSTEQPPHVEGDAVKADAGHVGVEKYLAETFGNWASFRPQYMIGSGNNKDCEEWFFDRIVRDRPVPIPGSGLQLTNISHVRDLSSMLTSAVHNPDAACCNIFNCVSDRAVTLDGMAKLCAAAAGKTVDILHYDPKAVGVDAKKAFPFRNMHFYAEPRAAKEILGWESQTNLPEDLKERFEEYVKIGRDKKEMKFELDDKILQALKTPVAA</sequence>
<keyword evidence="6" id="KW-0547">Nucleotide-binding</keyword>
<evidence type="ECO:0000256" key="5">
    <source>
        <dbReference type="ARBA" id="ARBA00022737"/>
    </source>
</evidence>
<reference evidence="17 18" key="1">
    <citation type="submission" date="2022-03" db="EMBL/GenBank/DDBJ databases">
        <authorList>
            <person name="Nunn A."/>
            <person name="Chopra R."/>
            <person name="Nunn A."/>
            <person name="Contreras Garrido A."/>
        </authorList>
    </citation>
    <scope>NUCLEOTIDE SEQUENCE [LARGE SCALE GENOMIC DNA]</scope>
</reference>
<dbReference type="InterPro" id="IPR013566">
    <property type="entry name" value="EF_hand_assoc_1"/>
</dbReference>
<dbReference type="Gene3D" id="3.40.50.300">
    <property type="entry name" value="P-loop containing nucleotide triphosphate hydrolases"/>
    <property type="match status" value="2"/>
</dbReference>
<evidence type="ECO:0000256" key="6">
    <source>
        <dbReference type="ARBA" id="ARBA00022741"/>
    </source>
</evidence>
<dbReference type="GO" id="GO:0005741">
    <property type="term" value="C:mitochondrial outer membrane"/>
    <property type="evidence" value="ECO:0007669"/>
    <property type="project" value="UniProtKB-SubCell"/>
</dbReference>
<dbReference type="GO" id="GO:0003924">
    <property type="term" value="F:GTPase activity"/>
    <property type="evidence" value="ECO:0007669"/>
    <property type="project" value="InterPro"/>
</dbReference>
<evidence type="ECO:0000256" key="3">
    <source>
        <dbReference type="ARBA" id="ARBA00022692"/>
    </source>
</evidence>
<dbReference type="SMART" id="SM00174">
    <property type="entry name" value="RHO"/>
    <property type="match status" value="1"/>
</dbReference>
<dbReference type="PANTHER" id="PTHR46819:SF1">
    <property type="entry name" value="EF-HAND CALCIUM-BINDING DOMAIN-CONTAINING PROTEIN 7"/>
    <property type="match status" value="1"/>
</dbReference>
<dbReference type="Gene3D" id="1.10.238.10">
    <property type="entry name" value="EF-hand"/>
    <property type="match status" value="2"/>
</dbReference>
<evidence type="ECO:0000313" key="18">
    <source>
        <dbReference type="Proteomes" id="UP000836841"/>
    </source>
</evidence>
<evidence type="ECO:0000259" key="16">
    <source>
        <dbReference type="PROSITE" id="PS51423"/>
    </source>
</evidence>
<dbReference type="Pfam" id="PF08356">
    <property type="entry name" value="EF_assoc_2"/>
    <property type="match status" value="1"/>
</dbReference>
<organism evidence="17 18">
    <name type="scientific">Thlaspi arvense</name>
    <name type="common">Field penny-cress</name>
    <dbReference type="NCBI Taxonomy" id="13288"/>
    <lineage>
        <taxon>Eukaryota</taxon>
        <taxon>Viridiplantae</taxon>
        <taxon>Streptophyta</taxon>
        <taxon>Embryophyta</taxon>
        <taxon>Tracheophyta</taxon>
        <taxon>Spermatophyta</taxon>
        <taxon>Magnoliopsida</taxon>
        <taxon>eudicotyledons</taxon>
        <taxon>Gunneridae</taxon>
        <taxon>Pentapetalae</taxon>
        <taxon>rosids</taxon>
        <taxon>malvids</taxon>
        <taxon>Brassicales</taxon>
        <taxon>Brassicaceae</taxon>
        <taxon>Thlaspideae</taxon>
        <taxon>Thlaspi</taxon>
    </lineage>
</organism>
<dbReference type="InterPro" id="IPR013567">
    <property type="entry name" value="EF_hand_assoc_2"/>
</dbReference>
<evidence type="ECO:0000256" key="9">
    <source>
        <dbReference type="ARBA" id="ARBA00022837"/>
    </source>
</evidence>
<dbReference type="PRINTS" id="PR00449">
    <property type="entry name" value="RASTRNSFRMNG"/>
</dbReference>
<keyword evidence="10" id="KW-1133">Transmembrane helix</keyword>
<proteinExistence type="inferred from homology"/>
<dbReference type="FunFam" id="3.40.50.300:FF:000553">
    <property type="entry name" value="Mitochondrial Rho GTPase"/>
    <property type="match status" value="1"/>
</dbReference>
<evidence type="ECO:0000256" key="8">
    <source>
        <dbReference type="ARBA" id="ARBA00022801"/>
    </source>
</evidence>
<dbReference type="SMART" id="SM00175">
    <property type="entry name" value="RAB"/>
    <property type="match status" value="1"/>
</dbReference>
<evidence type="ECO:0000256" key="2">
    <source>
        <dbReference type="ARBA" id="ARBA00007981"/>
    </source>
</evidence>
<keyword evidence="12" id="KW-0342">GTP-binding</keyword>
<evidence type="ECO:0000256" key="11">
    <source>
        <dbReference type="ARBA" id="ARBA00023128"/>
    </source>
</evidence>
<evidence type="ECO:0000256" key="10">
    <source>
        <dbReference type="ARBA" id="ARBA00022989"/>
    </source>
</evidence>
<gene>
    <name evidence="17" type="ORF">TAV2_LOCUS15499</name>
</gene>
<keyword evidence="13" id="KW-0472">Membrane</keyword>
<dbReference type="CDD" id="cd01893">
    <property type="entry name" value="Miro1"/>
    <property type="match status" value="1"/>
</dbReference>
<evidence type="ECO:0000256" key="4">
    <source>
        <dbReference type="ARBA" id="ARBA00022723"/>
    </source>
</evidence>
<dbReference type="PROSITE" id="PS51423">
    <property type="entry name" value="MIRO"/>
    <property type="match status" value="2"/>
</dbReference>
<dbReference type="SUPFAM" id="SSF51735">
    <property type="entry name" value="NAD(P)-binding Rossmann-fold domains"/>
    <property type="match status" value="1"/>
</dbReference>
<dbReference type="GO" id="GO:0005525">
    <property type="term" value="F:GTP binding"/>
    <property type="evidence" value="ECO:0007669"/>
    <property type="project" value="UniProtKB-KW"/>
</dbReference>
<dbReference type="InterPro" id="IPR002048">
    <property type="entry name" value="EF_hand_dom"/>
</dbReference>
<feature type="domain" description="Miro" evidence="16">
    <location>
        <begin position="13"/>
        <end position="180"/>
    </location>
</feature>
<feature type="domain" description="Miro" evidence="16">
    <location>
        <begin position="424"/>
        <end position="593"/>
    </location>
</feature>
<dbReference type="FunFam" id="1.10.238.10:FF:000212">
    <property type="entry name" value="Mitochondrial Rho GTPase"/>
    <property type="match status" value="1"/>
</dbReference>
<evidence type="ECO:0000259" key="15">
    <source>
        <dbReference type="PROSITE" id="PS50222"/>
    </source>
</evidence>
<keyword evidence="9" id="KW-0106">Calcium</keyword>
<evidence type="ECO:0008006" key="19">
    <source>
        <dbReference type="Google" id="ProtNLM"/>
    </source>
</evidence>
<evidence type="ECO:0000256" key="7">
    <source>
        <dbReference type="ARBA" id="ARBA00022787"/>
    </source>
</evidence>
<dbReference type="AlphaFoldDB" id="A0AAU9S8N9"/>
<dbReference type="FunFam" id="1.10.238.10:FF:000011">
    <property type="entry name" value="Mitochondrial Rho GTPase"/>
    <property type="match status" value="1"/>
</dbReference>
<keyword evidence="8" id="KW-0378">Hydrolase</keyword>
<accession>A0AAU9S8N9</accession>
<keyword evidence="7" id="KW-1000">Mitochondrion outer membrane</keyword>
<comment type="similarity">
    <text evidence="2">Belongs to the mitochondrial Rho GTPase family.</text>
</comment>
<dbReference type="Proteomes" id="UP000836841">
    <property type="component" value="Chromosome 5"/>
</dbReference>
<dbReference type="PROSITE" id="PS50222">
    <property type="entry name" value="EF_HAND_2"/>
    <property type="match status" value="1"/>
</dbReference>
<comment type="subcellular location">
    <subcellularLocation>
        <location evidence="1">Mitochondrion outer membrane</location>
        <topology evidence="1">Single-pass type IV membrane protein</topology>
    </subcellularLocation>
</comment>
<dbReference type="InterPro" id="IPR052266">
    <property type="entry name" value="Miro-EF-hand_domain"/>
</dbReference>
<dbReference type="InterPro" id="IPR020860">
    <property type="entry name" value="MIRO_dom"/>
</dbReference>
<dbReference type="PANTHER" id="PTHR46819">
    <property type="entry name" value="EF-HAND CALCIUM-BINDING DOMAIN-CONTAINING PROTEIN 7"/>
    <property type="match status" value="1"/>
</dbReference>
<protein>
    <recommendedName>
        <fullName evidence="19">Mitochondrial Rho GTPase</fullName>
    </recommendedName>
</protein>
<keyword evidence="5" id="KW-0677">Repeat</keyword>
<dbReference type="InterPro" id="IPR001806">
    <property type="entry name" value="Small_GTPase"/>
</dbReference>
<dbReference type="Pfam" id="PF00071">
    <property type="entry name" value="Ras"/>
    <property type="match status" value="2"/>
</dbReference>
<dbReference type="Pfam" id="PF08355">
    <property type="entry name" value="EF_assoc_1"/>
    <property type="match status" value="1"/>
</dbReference>
<dbReference type="EMBL" id="OU466861">
    <property type="protein sequence ID" value="CAH2062998.1"/>
    <property type="molecule type" value="Genomic_DNA"/>
</dbReference>
<keyword evidence="11" id="KW-0496">Mitochondrion</keyword>
<dbReference type="FunFam" id="3.40.50.300:FF:000935">
    <property type="entry name" value="Mitochondrial Rho GTPase"/>
    <property type="match status" value="1"/>
</dbReference>
<evidence type="ECO:0000256" key="1">
    <source>
        <dbReference type="ARBA" id="ARBA00004200"/>
    </source>
</evidence>